<evidence type="ECO:0000313" key="1">
    <source>
        <dbReference type="EMBL" id="BAU99688.1"/>
    </source>
</evidence>
<dbReference type="RefSeq" id="WP_096382398.1">
    <property type="nucleotide sequence ID" value="NZ_AP017457.1"/>
</dbReference>
<dbReference type="AlphaFoldDB" id="A0A173LXV9"/>
<dbReference type="KEGG" id="amin:AUMI_111460"/>
<evidence type="ECO:0000313" key="2">
    <source>
        <dbReference type="Proteomes" id="UP000243847"/>
    </source>
</evidence>
<reference evidence="1 2" key="1">
    <citation type="journal article" date="2016" name="Genome Announc.">
        <title>Complete Genome Sequence of Aurantimicrobium minutum Type Strain KNCT, a Planktonic Ultramicrobacterium Isolated from River Water.</title>
        <authorList>
            <person name="Nakai R."/>
            <person name="Fujisawa T."/>
            <person name="Nakamura Y."/>
            <person name="Nishide H."/>
            <person name="Uchiyama I."/>
            <person name="Baba T."/>
            <person name="Toyoda A."/>
            <person name="Fujiyama A."/>
            <person name="Naganuma T."/>
            <person name="Niki H."/>
        </authorList>
    </citation>
    <scope>NUCLEOTIDE SEQUENCE [LARGE SCALE GENOMIC DNA]</scope>
    <source>
        <strain evidence="1 2">KNC</strain>
    </source>
</reference>
<dbReference type="GeneID" id="80452336"/>
<gene>
    <name evidence="1" type="ORF">AUMI_111460</name>
</gene>
<dbReference type="Proteomes" id="UP000243847">
    <property type="component" value="Chromosome sequence1"/>
</dbReference>
<name>A0A173LXV9_9MICO</name>
<protein>
    <submittedName>
        <fullName evidence="1">Helicase conserved C-terminal domain protein</fullName>
    </submittedName>
</protein>
<proteinExistence type="predicted"/>
<sequence>MIAQILIYVKDHWSEDFEEFLEEIPDALEVARALNDNPTSAVTASQLNLIEMTFGEFISGGGFPRGTRFSSLEEFIEEMDEG</sequence>
<accession>A0A173LXV9</accession>
<dbReference type="GO" id="GO:0004386">
    <property type="term" value="F:helicase activity"/>
    <property type="evidence" value="ECO:0007669"/>
    <property type="project" value="UniProtKB-KW"/>
</dbReference>
<dbReference type="EMBL" id="AP017457">
    <property type="protein sequence ID" value="BAU99688.1"/>
    <property type="molecule type" value="Genomic_DNA"/>
</dbReference>
<keyword evidence="1" id="KW-0378">Hydrolase</keyword>
<keyword evidence="1" id="KW-0067">ATP-binding</keyword>
<keyword evidence="1" id="KW-0547">Nucleotide-binding</keyword>
<organism evidence="1 2">
    <name type="scientific">Aurantimicrobium minutum</name>
    <dbReference type="NCBI Taxonomy" id="708131"/>
    <lineage>
        <taxon>Bacteria</taxon>
        <taxon>Bacillati</taxon>
        <taxon>Actinomycetota</taxon>
        <taxon>Actinomycetes</taxon>
        <taxon>Micrococcales</taxon>
        <taxon>Microbacteriaceae</taxon>
        <taxon>Aurantimicrobium</taxon>
    </lineage>
</organism>
<keyword evidence="1" id="KW-0347">Helicase</keyword>